<dbReference type="AlphaFoldDB" id="A0A5R8K757"/>
<dbReference type="OrthoDB" id="5906620at2"/>
<gene>
    <name evidence="1" type="ORF">FEM03_23915</name>
</gene>
<comment type="caution">
    <text evidence="1">The sequence shown here is derived from an EMBL/GenBank/DDBJ whole genome shotgun (WGS) entry which is preliminary data.</text>
</comment>
<reference evidence="1 2" key="1">
    <citation type="submission" date="2019-05" db="EMBL/GenBank/DDBJ databases">
        <title>Verrucobacter flavum gen. nov., sp. nov. a new member of the family Verrucomicrobiaceae.</title>
        <authorList>
            <person name="Szuroczki S."/>
            <person name="Abbaszade G."/>
            <person name="Szabo A."/>
            <person name="Felfoldi T."/>
            <person name="Schumann P."/>
            <person name="Boka K."/>
            <person name="Keki Z."/>
            <person name="Toumi M."/>
            <person name="Toth E."/>
        </authorList>
    </citation>
    <scope>NUCLEOTIDE SEQUENCE [LARGE SCALE GENOMIC DNA]</scope>
    <source>
        <strain evidence="1 2">MG-N-17</strain>
    </source>
</reference>
<dbReference type="RefSeq" id="WP_138088920.1">
    <property type="nucleotide sequence ID" value="NZ_VAUV01000031.1"/>
</dbReference>
<keyword evidence="2" id="KW-1185">Reference proteome</keyword>
<evidence type="ECO:0000313" key="1">
    <source>
        <dbReference type="EMBL" id="TLD68207.1"/>
    </source>
</evidence>
<dbReference type="Proteomes" id="UP000306196">
    <property type="component" value="Unassembled WGS sequence"/>
</dbReference>
<sequence>MKKKSVFHHDNLGQFRGETHFVGGKQNRRKVRTVDGMEPDEFLRRNACDVWLHQEGHHDVLHQKEMERNRETIDEIDDDDEIPF</sequence>
<accession>A0A5R8K757</accession>
<protein>
    <submittedName>
        <fullName evidence="1">Uncharacterized protein</fullName>
    </submittedName>
</protein>
<evidence type="ECO:0000313" key="2">
    <source>
        <dbReference type="Proteomes" id="UP000306196"/>
    </source>
</evidence>
<dbReference type="EMBL" id="VAUV01000031">
    <property type="protein sequence ID" value="TLD68207.1"/>
    <property type="molecule type" value="Genomic_DNA"/>
</dbReference>
<name>A0A5R8K757_9BACT</name>
<proteinExistence type="predicted"/>
<organism evidence="1 2">
    <name type="scientific">Phragmitibacter flavus</name>
    <dbReference type="NCBI Taxonomy" id="2576071"/>
    <lineage>
        <taxon>Bacteria</taxon>
        <taxon>Pseudomonadati</taxon>
        <taxon>Verrucomicrobiota</taxon>
        <taxon>Verrucomicrobiia</taxon>
        <taxon>Verrucomicrobiales</taxon>
        <taxon>Verrucomicrobiaceae</taxon>
        <taxon>Phragmitibacter</taxon>
    </lineage>
</organism>